<name>A0A848IUK5_9BACT</name>
<dbReference type="InterPro" id="IPR027385">
    <property type="entry name" value="Beta-barrel_OMP"/>
</dbReference>
<accession>A0A848IUK5</accession>
<sequence length="296" mass="34105">MRLKRVLLFIIFISFVGIEMDAQSFYGLRRDRPWQLSVGGGVSTYYGDMKEGRWMDDNLNISVGGMYKINNHLSLRSELTYFRLSGNDLDSKNETSIRQRYLHFRADNFELNFQALVYFFNNGISYYMRPTFNLYAFGGVGAFYSNPKSEIDGTWYALRPVKTEGNSYSPIHGNFNGGFGVTVKLSYNLSLMAEAGWRITTTDYIDDVSTTYIDQSNFADPIDKLLADRRPAFGQTAWEEGHIRGNPNENDGYMFAQVKLQIYLDKGKNRAKTQRGNYKNRTNYPGSYGGRKRNRR</sequence>
<dbReference type="RefSeq" id="WP_169679126.1">
    <property type="nucleotide sequence ID" value="NZ_JABBNU010000003.1"/>
</dbReference>
<gene>
    <name evidence="4" type="ORF">HH304_06370</name>
</gene>
<evidence type="ECO:0000259" key="3">
    <source>
        <dbReference type="Pfam" id="PF13505"/>
    </source>
</evidence>
<dbReference type="Proteomes" id="UP000559010">
    <property type="component" value="Unassembled WGS sequence"/>
</dbReference>
<keyword evidence="5" id="KW-1185">Reference proteome</keyword>
<organism evidence="4 5">
    <name type="scientific">Marinigracilibium pacificum</name>
    <dbReference type="NCBI Taxonomy" id="2729599"/>
    <lineage>
        <taxon>Bacteria</taxon>
        <taxon>Pseudomonadati</taxon>
        <taxon>Bacteroidota</taxon>
        <taxon>Cytophagia</taxon>
        <taxon>Cytophagales</taxon>
        <taxon>Flammeovirgaceae</taxon>
        <taxon>Marinigracilibium</taxon>
    </lineage>
</organism>
<proteinExistence type="predicted"/>
<evidence type="ECO:0000256" key="2">
    <source>
        <dbReference type="SAM" id="MobiDB-lite"/>
    </source>
</evidence>
<feature type="domain" description="Outer membrane protein beta-barrel" evidence="3">
    <location>
        <begin position="36"/>
        <end position="200"/>
    </location>
</feature>
<feature type="compositionally biased region" description="Polar residues" evidence="2">
    <location>
        <begin position="274"/>
        <end position="285"/>
    </location>
</feature>
<keyword evidence="1" id="KW-0732">Signal</keyword>
<evidence type="ECO:0000256" key="1">
    <source>
        <dbReference type="ARBA" id="ARBA00022729"/>
    </source>
</evidence>
<evidence type="ECO:0000313" key="4">
    <source>
        <dbReference type="EMBL" id="NMM48017.1"/>
    </source>
</evidence>
<protein>
    <submittedName>
        <fullName evidence="4">Porin family protein</fullName>
    </submittedName>
</protein>
<reference evidence="4 5" key="1">
    <citation type="submission" date="2020-04" db="EMBL/GenBank/DDBJ databases">
        <title>Flammeovirgaceae bacterium KN852 isolated from deep sea.</title>
        <authorList>
            <person name="Zhang D.-C."/>
        </authorList>
    </citation>
    <scope>NUCLEOTIDE SEQUENCE [LARGE SCALE GENOMIC DNA]</scope>
    <source>
        <strain evidence="4 5">KN852</strain>
    </source>
</reference>
<dbReference type="EMBL" id="JABBNU010000003">
    <property type="protein sequence ID" value="NMM48017.1"/>
    <property type="molecule type" value="Genomic_DNA"/>
</dbReference>
<dbReference type="Pfam" id="PF13505">
    <property type="entry name" value="OMP_b-brl"/>
    <property type="match status" value="1"/>
</dbReference>
<comment type="caution">
    <text evidence="4">The sequence shown here is derived from an EMBL/GenBank/DDBJ whole genome shotgun (WGS) entry which is preliminary data.</text>
</comment>
<dbReference type="AlphaFoldDB" id="A0A848IUK5"/>
<feature type="region of interest" description="Disordered" evidence="2">
    <location>
        <begin position="268"/>
        <end position="296"/>
    </location>
</feature>
<dbReference type="InterPro" id="IPR011250">
    <property type="entry name" value="OMP/PagP_B-barrel"/>
</dbReference>
<evidence type="ECO:0000313" key="5">
    <source>
        <dbReference type="Proteomes" id="UP000559010"/>
    </source>
</evidence>
<dbReference type="SUPFAM" id="SSF56925">
    <property type="entry name" value="OMPA-like"/>
    <property type="match status" value="1"/>
</dbReference>